<dbReference type="EMBL" id="DWYY01000087">
    <property type="protein sequence ID" value="HJA93071.1"/>
    <property type="molecule type" value="Genomic_DNA"/>
</dbReference>
<feature type="transmembrane region" description="Helical" evidence="7">
    <location>
        <begin position="754"/>
        <end position="776"/>
    </location>
</feature>
<proteinExistence type="inferred from homology"/>
<dbReference type="PANTHER" id="PTHR30572">
    <property type="entry name" value="MEMBRANE COMPONENT OF TRANSPORTER-RELATED"/>
    <property type="match status" value="1"/>
</dbReference>
<feature type="transmembrane region" description="Helical" evidence="7">
    <location>
        <begin position="663"/>
        <end position="682"/>
    </location>
</feature>
<comment type="subcellular location">
    <subcellularLocation>
        <location evidence="1">Cell membrane</location>
        <topology evidence="1">Multi-pass membrane protein</topology>
    </subcellularLocation>
</comment>
<keyword evidence="3 7" id="KW-0812">Transmembrane</keyword>
<dbReference type="InterPro" id="IPR050250">
    <property type="entry name" value="Macrolide_Exporter_MacB"/>
</dbReference>
<protein>
    <submittedName>
        <fullName evidence="10">ABC transporter permease</fullName>
    </submittedName>
</protein>
<evidence type="ECO:0000256" key="7">
    <source>
        <dbReference type="SAM" id="Phobius"/>
    </source>
</evidence>
<feature type="transmembrane region" description="Helical" evidence="7">
    <location>
        <begin position="313"/>
        <end position="334"/>
    </location>
</feature>
<organism evidence="10 11">
    <name type="scientific">Candidatus Eisenbergiella merdipullorum</name>
    <dbReference type="NCBI Taxonomy" id="2838553"/>
    <lineage>
        <taxon>Bacteria</taxon>
        <taxon>Bacillati</taxon>
        <taxon>Bacillota</taxon>
        <taxon>Clostridia</taxon>
        <taxon>Lachnospirales</taxon>
        <taxon>Lachnospiraceae</taxon>
        <taxon>Eisenbergiella</taxon>
    </lineage>
</organism>
<feature type="transmembrane region" description="Helical" evidence="7">
    <location>
        <begin position="713"/>
        <end position="734"/>
    </location>
</feature>
<feature type="transmembrane region" description="Helical" evidence="7">
    <location>
        <begin position="258"/>
        <end position="278"/>
    </location>
</feature>
<feature type="transmembrane region" description="Helical" evidence="7">
    <location>
        <begin position="340"/>
        <end position="361"/>
    </location>
</feature>
<keyword evidence="2" id="KW-1003">Cell membrane</keyword>
<feature type="domain" description="MacB-like periplasmic core" evidence="9">
    <location>
        <begin position="30"/>
        <end position="179"/>
    </location>
</feature>
<evidence type="ECO:0000256" key="1">
    <source>
        <dbReference type="ARBA" id="ARBA00004651"/>
    </source>
</evidence>
<dbReference type="InterPro" id="IPR025857">
    <property type="entry name" value="MacB_PCD"/>
</dbReference>
<name>A0A9D2I5E8_9FIRM</name>
<evidence type="ECO:0000313" key="11">
    <source>
        <dbReference type="Proteomes" id="UP000886858"/>
    </source>
</evidence>
<dbReference type="InterPro" id="IPR003838">
    <property type="entry name" value="ABC3_permease_C"/>
</dbReference>
<evidence type="ECO:0000256" key="3">
    <source>
        <dbReference type="ARBA" id="ARBA00022692"/>
    </source>
</evidence>
<dbReference type="GO" id="GO:0005886">
    <property type="term" value="C:plasma membrane"/>
    <property type="evidence" value="ECO:0007669"/>
    <property type="project" value="UniProtKB-SubCell"/>
</dbReference>
<evidence type="ECO:0000259" key="9">
    <source>
        <dbReference type="Pfam" id="PF12704"/>
    </source>
</evidence>
<dbReference type="Proteomes" id="UP000886858">
    <property type="component" value="Unassembled WGS sequence"/>
</dbReference>
<dbReference type="Pfam" id="PF02687">
    <property type="entry name" value="FtsX"/>
    <property type="match status" value="2"/>
</dbReference>
<feature type="domain" description="ABC3 transporter permease C-terminal" evidence="8">
    <location>
        <begin position="261"/>
        <end position="365"/>
    </location>
</feature>
<feature type="transmembrane region" description="Helical" evidence="7">
    <location>
        <begin position="414"/>
        <end position="435"/>
    </location>
</feature>
<reference evidence="10" key="1">
    <citation type="journal article" date="2021" name="PeerJ">
        <title>Extensive microbial diversity within the chicken gut microbiome revealed by metagenomics and culture.</title>
        <authorList>
            <person name="Gilroy R."/>
            <person name="Ravi A."/>
            <person name="Getino M."/>
            <person name="Pursley I."/>
            <person name="Horton D.L."/>
            <person name="Alikhan N.F."/>
            <person name="Baker D."/>
            <person name="Gharbi K."/>
            <person name="Hall N."/>
            <person name="Watson M."/>
            <person name="Adriaenssens E.M."/>
            <person name="Foster-Nyarko E."/>
            <person name="Jarju S."/>
            <person name="Secka A."/>
            <person name="Antonio M."/>
            <person name="Oren A."/>
            <person name="Chaudhuri R.R."/>
            <person name="La Ragione R."/>
            <person name="Hildebrand F."/>
            <person name="Pallen M.J."/>
        </authorList>
    </citation>
    <scope>NUCLEOTIDE SEQUENCE</scope>
    <source>
        <strain evidence="10">CHK179-7159</strain>
    </source>
</reference>
<comment type="similarity">
    <text evidence="6">Belongs to the ABC-4 integral membrane protein family.</text>
</comment>
<comment type="caution">
    <text evidence="10">The sequence shown here is derived from an EMBL/GenBank/DDBJ whole genome shotgun (WGS) entry which is preliminary data.</text>
</comment>
<evidence type="ECO:0000259" key="8">
    <source>
        <dbReference type="Pfam" id="PF02687"/>
    </source>
</evidence>
<keyword evidence="4 7" id="KW-1133">Transmembrane helix</keyword>
<dbReference type="PANTHER" id="PTHR30572:SF4">
    <property type="entry name" value="ABC TRANSPORTER PERMEASE YTRF"/>
    <property type="match status" value="1"/>
</dbReference>
<evidence type="ECO:0000313" key="10">
    <source>
        <dbReference type="EMBL" id="HJA93071.1"/>
    </source>
</evidence>
<sequence>MTWPFENDTTAIINKLAKRNMQSEKRRNLMVIIAVALSAFLICLAGTIVTSMLQMQQNQVNDTYEATFVGVTEQNIETLKAIPEIARVGEYYMLGTENDAQGFRASFAYADAALIYTARNQIKLTEGELPENENEIVVSEVWLSKYAPDIEIGSTIRLDTESFQGDYIVSGIIDAPGAENAAIYSFLVSKAALIKWSGYSDSMYVAYCHLENDRQLDEDTIRSSYKQIAEENNLPEPRFSTLYFRYAESNNFFRSLPLMFTVAAIVLIGGCIVIQSIFRISINDKIQSYGQLRTIGATAKQIKRFVKKEGHRLGGIGILVGIVLSVICSLIILFDGFNALYYAGIVLLTILICWIMVSLSIRKPIKIAAGISPVEAVRFSPEQVKTSHSKKSHPKLNPLSLGLMNARRDKKKTLSIISSLSLGGILLLIISSIALTQSPERIARQYFPDGDYKIYNNADSLNSSLLAGNPLNEEVKQQILSIDGVTDVIITRQSAFAEFSTEQYSARGMCDMLTTLNYADVKDSLTAGTMPSDSHSILLADSILETNDDMGVGTVLEFSFGEVATTVKVVGLFSPTNCKAGIGHGLGLDGAMVFAPESLFQELLPEIENFSYSWSIVSDSGQSQSVEEGLQNIVSIHSDLAINSFADTVENDTNSKFYMAMKIVSWLIFLFGVVNLINTTLANQLSRKRENSILRSIGLTQKQLYKMIVCEEIYYALFAITATLIIGLPVAIFSCREISKISYAGEIIAYQFPLFEMGLFLLVLSGLEFILSLWTIRRQKKQSLIEQMRTME</sequence>
<evidence type="ECO:0000256" key="5">
    <source>
        <dbReference type="ARBA" id="ARBA00023136"/>
    </source>
</evidence>
<gene>
    <name evidence="10" type="ORF">H9717_08160</name>
</gene>
<feature type="domain" description="ABC3 transporter permease C-terminal" evidence="8">
    <location>
        <begin position="663"/>
        <end position="779"/>
    </location>
</feature>
<evidence type="ECO:0000256" key="4">
    <source>
        <dbReference type="ARBA" id="ARBA00022989"/>
    </source>
</evidence>
<feature type="transmembrane region" description="Helical" evidence="7">
    <location>
        <begin position="29"/>
        <end position="53"/>
    </location>
</feature>
<dbReference type="AlphaFoldDB" id="A0A9D2I5E8"/>
<reference evidence="10" key="2">
    <citation type="submission" date="2021-04" db="EMBL/GenBank/DDBJ databases">
        <authorList>
            <person name="Gilroy R."/>
        </authorList>
    </citation>
    <scope>NUCLEOTIDE SEQUENCE</scope>
    <source>
        <strain evidence="10">CHK179-7159</strain>
    </source>
</reference>
<keyword evidence="5 7" id="KW-0472">Membrane</keyword>
<accession>A0A9D2I5E8</accession>
<evidence type="ECO:0000256" key="6">
    <source>
        <dbReference type="ARBA" id="ARBA00038076"/>
    </source>
</evidence>
<dbReference type="GO" id="GO:0022857">
    <property type="term" value="F:transmembrane transporter activity"/>
    <property type="evidence" value="ECO:0007669"/>
    <property type="project" value="TreeGrafter"/>
</dbReference>
<dbReference type="Pfam" id="PF12704">
    <property type="entry name" value="MacB_PCD"/>
    <property type="match status" value="1"/>
</dbReference>
<evidence type="ECO:0000256" key="2">
    <source>
        <dbReference type="ARBA" id="ARBA00022475"/>
    </source>
</evidence>